<proteinExistence type="predicted"/>
<evidence type="ECO:0000313" key="1">
    <source>
        <dbReference type="EMBL" id="MCY4747360.1"/>
    </source>
</evidence>
<organism evidence="1 2">
    <name type="scientific">Roseateles hydrophilus</name>
    <dbReference type="NCBI Taxonomy" id="2975054"/>
    <lineage>
        <taxon>Bacteria</taxon>
        <taxon>Pseudomonadati</taxon>
        <taxon>Pseudomonadota</taxon>
        <taxon>Betaproteobacteria</taxon>
        <taxon>Burkholderiales</taxon>
        <taxon>Sphaerotilaceae</taxon>
        <taxon>Roseateles</taxon>
    </lineage>
</organism>
<accession>A0ACC6CG69</accession>
<comment type="caution">
    <text evidence="1">The sequence shown here is derived from an EMBL/GenBank/DDBJ whole genome shotgun (WGS) entry which is preliminary data.</text>
</comment>
<dbReference type="Proteomes" id="UP001076464">
    <property type="component" value="Unassembled WGS sequence"/>
</dbReference>
<gene>
    <name evidence="1" type="primary">cysW</name>
    <name evidence="1" type="ORF">NYO99_20480</name>
</gene>
<dbReference type="EMBL" id="JAPPUY010000006">
    <property type="protein sequence ID" value="MCY4747360.1"/>
    <property type="molecule type" value="Genomic_DNA"/>
</dbReference>
<name>A0ACC6CG69_9BURK</name>
<keyword evidence="2" id="KW-1185">Reference proteome</keyword>
<reference evidence="1" key="1">
    <citation type="submission" date="2022-08" db="EMBL/GenBank/DDBJ databases">
        <title>Genome sequencing of Pelomonas sp. UHG3.</title>
        <authorList>
            <person name="So Y."/>
        </authorList>
    </citation>
    <scope>NUCLEOTIDE SEQUENCE</scope>
    <source>
        <strain evidence="1">UHG3</strain>
    </source>
</reference>
<protein>
    <submittedName>
        <fullName evidence="1">Sulfate ABC transporter permease subunit CysW</fullName>
    </submittedName>
</protein>
<evidence type="ECO:0000313" key="2">
    <source>
        <dbReference type="Proteomes" id="UP001076464"/>
    </source>
</evidence>
<sequence>MSTALHLAPARARAKYQDNPATRESPLVRFTLLTLALGFFAIFLLLPLVAVFTEALRKGWELYFSSLADPETLSAIKLTLTAAAIAVPLNLVFGVSAAWLIAKHEFPGKQFLITLIDLPFSVSPVVAGLMYVLVFGANGWFGPWLQEHDVKIIFAVPGIVLATVFVTFPFVARELIPLMQAQGKDEEEAATVLGASGWQTFRRVTLPNIKWGLLYGVILCNARAMGEFGAVSVVSGHIRGLTNTLPLHVEILYNEYQFAAAFAVASLLALLALVTLVIKQFIEWRASQSAKEE</sequence>